<dbReference type="Proteomes" id="UP001153269">
    <property type="component" value="Unassembled WGS sequence"/>
</dbReference>
<organism evidence="2 3">
    <name type="scientific">Pleuronectes platessa</name>
    <name type="common">European plaice</name>
    <dbReference type="NCBI Taxonomy" id="8262"/>
    <lineage>
        <taxon>Eukaryota</taxon>
        <taxon>Metazoa</taxon>
        <taxon>Chordata</taxon>
        <taxon>Craniata</taxon>
        <taxon>Vertebrata</taxon>
        <taxon>Euteleostomi</taxon>
        <taxon>Actinopterygii</taxon>
        <taxon>Neopterygii</taxon>
        <taxon>Teleostei</taxon>
        <taxon>Neoteleostei</taxon>
        <taxon>Acanthomorphata</taxon>
        <taxon>Carangaria</taxon>
        <taxon>Pleuronectiformes</taxon>
        <taxon>Pleuronectoidei</taxon>
        <taxon>Pleuronectidae</taxon>
        <taxon>Pleuronectes</taxon>
    </lineage>
</organism>
<gene>
    <name evidence="2" type="ORF">PLEPLA_LOCUS25982</name>
</gene>
<evidence type="ECO:0000313" key="3">
    <source>
        <dbReference type="Proteomes" id="UP001153269"/>
    </source>
</evidence>
<name>A0A9N7UW81_PLEPL</name>
<comment type="caution">
    <text evidence="2">The sequence shown here is derived from an EMBL/GenBank/DDBJ whole genome shotgun (WGS) entry which is preliminary data.</text>
</comment>
<keyword evidence="3" id="KW-1185">Reference proteome</keyword>
<evidence type="ECO:0000256" key="1">
    <source>
        <dbReference type="SAM" id="MobiDB-lite"/>
    </source>
</evidence>
<proteinExistence type="predicted"/>
<dbReference type="AlphaFoldDB" id="A0A9N7UW81"/>
<sequence>MSHYCQLSKYLARQGSKKRGNTLKKGKSAESYSCMSLFTLPVNVTQSSHSPSPAEERNCEDAESPLCVGEKTDRVHVSLILPVLTLTGGELPSRPSVCGSGWGPPHAGSEGSQSGSSACSVLCTSSGRSFGLMFA</sequence>
<dbReference type="EMBL" id="CADEAL010002101">
    <property type="protein sequence ID" value="CAB1438014.1"/>
    <property type="molecule type" value="Genomic_DNA"/>
</dbReference>
<feature type="region of interest" description="Disordered" evidence="1">
    <location>
        <begin position="97"/>
        <end position="116"/>
    </location>
</feature>
<accession>A0A9N7UW81</accession>
<reference evidence="2" key="1">
    <citation type="submission" date="2020-03" db="EMBL/GenBank/DDBJ databases">
        <authorList>
            <person name="Weist P."/>
        </authorList>
    </citation>
    <scope>NUCLEOTIDE SEQUENCE</scope>
</reference>
<evidence type="ECO:0000313" key="2">
    <source>
        <dbReference type="EMBL" id="CAB1438014.1"/>
    </source>
</evidence>
<protein>
    <submittedName>
        <fullName evidence="2">Uncharacterized protein</fullName>
    </submittedName>
</protein>